<keyword evidence="10" id="KW-1185">Reference proteome</keyword>
<feature type="binding site" evidence="6">
    <location>
        <position position="207"/>
    </location>
    <ligand>
        <name>substrate</name>
    </ligand>
</feature>
<dbReference type="Pfam" id="PF08669">
    <property type="entry name" value="GCV_T_C"/>
    <property type="match status" value="1"/>
</dbReference>
<dbReference type="PANTHER" id="PTHR43757">
    <property type="entry name" value="AMINOMETHYLTRANSFERASE"/>
    <property type="match status" value="1"/>
</dbReference>
<sequence length="369" mass="40438">MPLSKPPLWDHHGDRDAKFTEFGGWDMPVEFDSIQTEHAAVREDAGIFDVSHMGQLHVTGPDATALMQRLTTNDVSQLEAGNSQYAAITDDDGIIIDDVIVYRLPDEAAGGDGDPTYLFVPNAGTDERTHERWVEYRNEWDLEATVDNRTDEYAMFAVQGPSAPILVDEASEESLSDQPRFSITAATVAGVECLAARTGYTGEDGFELLLPWEEAETVWEVFDCQPCGLGARDTLRLEAGFLLAGQEFDPESNPRTPYEAGIGFAVDLETDFVGRDALAAIDPDELEERLVGFELIDRGVPRHGYDITSSEGRVIGTVTSGTMSPTLGRPIGMGYVRSEFTEPGTTLQVIVRGQSKKARVEQPPFIDTV</sequence>
<accession>A0A2Z2HX83</accession>
<dbReference type="FunFam" id="2.40.30.110:FF:000003">
    <property type="entry name" value="Aminomethyltransferase"/>
    <property type="match status" value="1"/>
</dbReference>
<dbReference type="Gene3D" id="3.30.1360.120">
    <property type="entry name" value="Probable tRNA modification gtpase trme, domain 1"/>
    <property type="match status" value="1"/>
</dbReference>
<dbReference type="KEGG" id="naj:B1756_14455"/>
<dbReference type="InterPro" id="IPR029043">
    <property type="entry name" value="GcvT/YgfZ_C"/>
</dbReference>
<comment type="subunit">
    <text evidence="5">The glycine cleavage system is composed of four proteins: P, T, L and H.</text>
</comment>
<dbReference type="InterPro" id="IPR006223">
    <property type="entry name" value="GcvT"/>
</dbReference>
<feature type="domain" description="Aminomethyltransferase C-terminal" evidence="8">
    <location>
        <begin position="289"/>
        <end position="367"/>
    </location>
</feature>
<dbReference type="InterPro" id="IPR027266">
    <property type="entry name" value="TrmE/GcvT-like"/>
</dbReference>
<dbReference type="InterPro" id="IPR013977">
    <property type="entry name" value="GcvT_C"/>
</dbReference>
<dbReference type="NCBIfam" id="TIGR00528">
    <property type="entry name" value="gcvT"/>
    <property type="match status" value="1"/>
</dbReference>
<dbReference type="EMBL" id="CP019893">
    <property type="protein sequence ID" value="ARS90805.1"/>
    <property type="molecule type" value="Genomic_DNA"/>
</dbReference>
<protein>
    <recommendedName>
        <fullName evidence="5">Probable aminomethyltransferase</fullName>
        <ecNumber evidence="5">2.1.2.10</ecNumber>
    </recommendedName>
    <alternativeName>
        <fullName evidence="5">Glycine cleavage system T protein</fullName>
    </alternativeName>
</protein>
<comment type="function">
    <text evidence="5">The glycine cleavage system catalyzes the degradation of glycine.</text>
</comment>
<evidence type="ECO:0000313" key="9">
    <source>
        <dbReference type="EMBL" id="ARS90805.1"/>
    </source>
</evidence>
<dbReference type="SUPFAM" id="SSF103025">
    <property type="entry name" value="Folate-binding domain"/>
    <property type="match status" value="1"/>
</dbReference>
<dbReference type="InterPro" id="IPR006222">
    <property type="entry name" value="GCVT_N"/>
</dbReference>
<dbReference type="GO" id="GO:0005960">
    <property type="term" value="C:glycine cleavage complex"/>
    <property type="evidence" value="ECO:0007669"/>
    <property type="project" value="InterPro"/>
</dbReference>
<organism evidence="9 10">
    <name type="scientific">Natrarchaeobaculum aegyptiacum</name>
    <dbReference type="NCBI Taxonomy" id="745377"/>
    <lineage>
        <taxon>Archaea</taxon>
        <taxon>Methanobacteriati</taxon>
        <taxon>Methanobacteriota</taxon>
        <taxon>Stenosarchaea group</taxon>
        <taxon>Halobacteria</taxon>
        <taxon>Halobacteriales</taxon>
        <taxon>Natrialbaceae</taxon>
        <taxon>Natrarchaeobaculum</taxon>
    </lineage>
</organism>
<dbReference type="HAMAP" id="MF_00259">
    <property type="entry name" value="GcvT"/>
    <property type="match status" value="1"/>
</dbReference>
<keyword evidence="2 5" id="KW-0032">Aminotransferase</keyword>
<gene>
    <name evidence="5" type="primary">gcvT</name>
    <name evidence="9" type="ORF">B1756_14455</name>
</gene>
<evidence type="ECO:0000313" key="10">
    <source>
        <dbReference type="Proteomes" id="UP000250088"/>
    </source>
</evidence>
<evidence type="ECO:0000256" key="6">
    <source>
        <dbReference type="PIRSR" id="PIRSR006487-1"/>
    </source>
</evidence>
<dbReference type="PANTHER" id="PTHR43757:SF2">
    <property type="entry name" value="AMINOMETHYLTRANSFERASE, MITOCHONDRIAL"/>
    <property type="match status" value="1"/>
</dbReference>
<proteinExistence type="inferred from homology"/>
<dbReference type="Proteomes" id="UP000250088">
    <property type="component" value="Chromosome"/>
</dbReference>
<name>A0A2Z2HX83_9EURY</name>
<dbReference type="SUPFAM" id="SSF101790">
    <property type="entry name" value="Aminomethyltransferase beta-barrel domain"/>
    <property type="match status" value="1"/>
</dbReference>
<dbReference type="GO" id="GO:0008483">
    <property type="term" value="F:transaminase activity"/>
    <property type="evidence" value="ECO:0007669"/>
    <property type="project" value="UniProtKB-KW"/>
</dbReference>
<dbReference type="GeneID" id="32895299"/>
<evidence type="ECO:0000256" key="5">
    <source>
        <dbReference type="HAMAP-Rule" id="MF_00259"/>
    </source>
</evidence>
<dbReference type="GO" id="GO:0019464">
    <property type="term" value="P:glycine decarboxylation via glycine cleavage system"/>
    <property type="evidence" value="ECO:0007669"/>
    <property type="project" value="UniProtKB-UniRule"/>
</dbReference>
<comment type="similarity">
    <text evidence="1 5">Belongs to the GcvT family.</text>
</comment>
<evidence type="ECO:0000256" key="2">
    <source>
        <dbReference type="ARBA" id="ARBA00022576"/>
    </source>
</evidence>
<comment type="catalytic activity">
    <reaction evidence="4 5">
        <text>N(6)-[(R)-S(8)-aminomethyldihydrolipoyl]-L-lysyl-[protein] + (6S)-5,6,7,8-tetrahydrofolate = N(6)-[(R)-dihydrolipoyl]-L-lysyl-[protein] + (6R)-5,10-methylene-5,6,7,8-tetrahydrofolate + NH4(+)</text>
        <dbReference type="Rhea" id="RHEA:16945"/>
        <dbReference type="Rhea" id="RHEA-COMP:10475"/>
        <dbReference type="Rhea" id="RHEA-COMP:10492"/>
        <dbReference type="ChEBI" id="CHEBI:15636"/>
        <dbReference type="ChEBI" id="CHEBI:28938"/>
        <dbReference type="ChEBI" id="CHEBI:57453"/>
        <dbReference type="ChEBI" id="CHEBI:83100"/>
        <dbReference type="ChEBI" id="CHEBI:83143"/>
        <dbReference type="EC" id="2.1.2.10"/>
    </reaction>
</comment>
<keyword evidence="3 5" id="KW-0808">Transferase</keyword>
<dbReference type="OrthoDB" id="2001at2157"/>
<reference evidence="10" key="1">
    <citation type="submission" date="2017-02" db="EMBL/GenBank/DDBJ databases">
        <title>Natronthermophilus aegyptiacus gen. nov.,sp. nov., an aerobic, extremely halophilic alkalithermophilic archaeon isolated from the athalassohaline Wadi An Natrun, Egypt.</title>
        <authorList>
            <person name="Zhao B."/>
        </authorList>
    </citation>
    <scope>NUCLEOTIDE SEQUENCE [LARGE SCALE GENOMIC DNA]</scope>
    <source>
        <strain evidence="10">JW/NM-HA 15</strain>
    </source>
</reference>
<evidence type="ECO:0000256" key="1">
    <source>
        <dbReference type="ARBA" id="ARBA00008609"/>
    </source>
</evidence>
<dbReference type="GO" id="GO:0004047">
    <property type="term" value="F:aminomethyltransferase activity"/>
    <property type="evidence" value="ECO:0007669"/>
    <property type="project" value="UniProtKB-UniRule"/>
</dbReference>
<dbReference type="Pfam" id="PF01571">
    <property type="entry name" value="GCV_T"/>
    <property type="match status" value="1"/>
</dbReference>
<dbReference type="RefSeq" id="WP_086889170.1">
    <property type="nucleotide sequence ID" value="NZ_CP019893.1"/>
</dbReference>
<dbReference type="NCBIfam" id="NF001567">
    <property type="entry name" value="PRK00389.1"/>
    <property type="match status" value="1"/>
</dbReference>
<evidence type="ECO:0000256" key="3">
    <source>
        <dbReference type="ARBA" id="ARBA00022679"/>
    </source>
</evidence>
<evidence type="ECO:0000259" key="7">
    <source>
        <dbReference type="Pfam" id="PF01571"/>
    </source>
</evidence>
<dbReference type="PIRSF" id="PIRSF006487">
    <property type="entry name" value="GcvT"/>
    <property type="match status" value="1"/>
</dbReference>
<dbReference type="InterPro" id="IPR028896">
    <property type="entry name" value="GcvT/YgfZ/DmdA"/>
</dbReference>
<dbReference type="AlphaFoldDB" id="A0A2Z2HX83"/>
<evidence type="ECO:0000259" key="8">
    <source>
        <dbReference type="Pfam" id="PF08669"/>
    </source>
</evidence>
<evidence type="ECO:0000256" key="4">
    <source>
        <dbReference type="ARBA" id="ARBA00047665"/>
    </source>
</evidence>
<dbReference type="EC" id="2.1.2.10" evidence="5"/>
<dbReference type="InterPro" id="IPR022903">
    <property type="entry name" value="GcvT_bac"/>
</dbReference>
<feature type="domain" description="GCVT N-terminal" evidence="7">
    <location>
        <begin position="9"/>
        <end position="269"/>
    </location>
</feature>